<dbReference type="STRING" id="121224.E0W151"/>
<dbReference type="VEuPathDB" id="VectorBase:PHUM569590"/>
<reference evidence="4" key="1">
    <citation type="submission" date="2007-04" db="EMBL/GenBank/DDBJ databases">
        <title>Annotation of Pediculus humanus corporis strain USDA.</title>
        <authorList>
            <person name="Kirkness E."/>
            <person name="Hannick L."/>
            <person name="Hass B."/>
            <person name="Bruggner R."/>
            <person name="Lawson D."/>
            <person name="Bidwell S."/>
            <person name="Joardar V."/>
            <person name="Caler E."/>
            <person name="Walenz B."/>
            <person name="Inman J."/>
            <person name="Schobel S."/>
            <person name="Galinsky K."/>
            <person name="Amedeo P."/>
            <person name="Strausberg R."/>
        </authorList>
    </citation>
    <scope>NUCLEOTIDE SEQUENCE</scope>
    <source>
        <strain evidence="4">USDA</strain>
    </source>
</reference>
<gene>
    <name evidence="5" type="primary">8234876</name>
    <name evidence="4" type="ORF">Phum_PHUM569590</name>
</gene>
<evidence type="ECO:0000259" key="3">
    <source>
        <dbReference type="PROSITE" id="PS50157"/>
    </source>
</evidence>
<keyword evidence="1" id="KW-0479">Metal-binding</keyword>
<dbReference type="EMBL" id="DS235866">
    <property type="protein sequence ID" value="EEB19357.1"/>
    <property type="molecule type" value="Genomic_DNA"/>
</dbReference>
<dbReference type="PANTHER" id="PTHR21354:SF0">
    <property type="entry name" value="ZINC FINGER PROTEIN 511"/>
    <property type="match status" value="1"/>
</dbReference>
<name>E0W151_PEDHC</name>
<reference evidence="4" key="2">
    <citation type="submission" date="2007-04" db="EMBL/GenBank/DDBJ databases">
        <title>The genome of the human body louse.</title>
        <authorList>
            <consortium name="The Human Body Louse Genome Consortium"/>
            <person name="Kirkness E."/>
            <person name="Walenz B."/>
            <person name="Hass B."/>
            <person name="Bruggner R."/>
            <person name="Strausberg R."/>
        </authorList>
    </citation>
    <scope>NUCLEOTIDE SEQUENCE</scope>
    <source>
        <strain evidence="4">USDA</strain>
    </source>
</reference>
<feature type="compositionally biased region" description="Basic residues" evidence="2">
    <location>
        <begin position="156"/>
        <end position="168"/>
    </location>
</feature>
<keyword evidence="6" id="KW-1185">Reference proteome</keyword>
<dbReference type="EnsemblMetazoa" id="PHUM569590-RA">
    <property type="protein sequence ID" value="PHUM569590-PA"/>
    <property type="gene ID" value="PHUM569590"/>
</dbReference>
<feature type="domain" description="C2H2-type" evidence="3">
    <location>
        <begin position="81"/>
        <end position="104"/>
    </location>
</feature>
<dbReference type="OrthoDB" id="18440at2759"/>
<dbReference type="AlphaFoldDB" id="E0W151"/>
<dbReference type="RefSeq" id="XP_002432095.1">
    <property type="nucleotide sequence ID" value="XM_002432050.1"/>
</dbReference>
<dbReference type="eggNOG" id="KOG4173">
    <property type="taxonomic scope" value="Eukaryota"/>
</dbReference>
<evidence type="ECO:0000256" key="2">
    <source>
        <dbReference type="SAM" id="MobiDB-lite"/>
    </source>
</evidence>
<dbReference type="EMBL" id="AAZO01006918">
    <property type="status" value="NOT_ANNOTATED_CDS"/>
    <property type="molecule type" value="Genomic_DNA"/>
</dbReference>
<dbReference type="InterPro" id="IPR013087">
    <property type="entry name" value="Znf_C2H2_type"/>
</dbReference>
<organism>
    <name type="scientific">Pediculus humanus subsp. corporis</name>
    <name type="common">Body louse</name>
    <dbReference type="NCBI Taxonomy" id="121224"/>
    <lineage>
        <taxon>Eukaryota</taxon>
        <taxon>Metazoa</taxon>
        <taxon>Ecdysozoa</taxon>
        <taxon>Arthropoda</taxon>
        <taxon>Hexapoda</taxon>
        <taxon>Insecta</taxon>
        <taxon>Pterygota</taxon>
        <taxon>Neoptera</taxon>
        <taxon>Paraneoptera</taxon>
        <taxon>Psocodea</taxon>
        <taxon>Troctomorpha</taxon>
        <taxon>Phthiraptera</taxon>
        <taxon>Anoplura</taxon>
        <taxon>Pediculidae</taxon>
        <taxon>Pediculus</taxon>
    </lineage>
</organism>
<accession>E0W151</accession>
<evidence type="ECO:0000313" key="5">
    <source>
        <dbReference type="EnsemblMetazoa" id="PHUM569590-PA"/>
    </source>
</evidence>
<keyword evidence="1" id="KW-0862">Zinc</keyword>
<dbReference type="InterPro" id="IPR039258">
    <property type="entry name" value="ZNF511"/>
</dbReference>
<dbReference type="KEGG" id="phu:Phum_PHUM569590"/>
<dbReference type="OMA" id="IHIQETH"/>
<dbReference type="GeneID" id="8234876"/>
<feature type="region of interest" description="Disordered" evidence="2">
    <location>
        <begin position="156"/>
        <end position="196"/>
    </location>
</feature>
<dbReference type="InParanoid" id="E0W151"/>
<keyword evidence="1" id="KW-0863">Zinc-finger</keyword>
<dbReference type="HOGENOM" id="CLU_092647_1_0_1"/>
<sequence>MENIIEYVKGLGVGCRHPHDPFLKEANDICQPLKTFGISDFGEEEFYHKNYQPFSCHLPGCKSVFETVMQYEAHYNSRHCFTCSECKRNFPNNHLLDLHLSEMHDSFFSELAKKKPMFQCFVPECSERFMLPEKRFNHCIEIHKFPSDYRFNTYKKKKQKNKKTKKNDKKPVKDENSMDVSEEEKNTKSTKQKQTEQSFKGFTFGYSQRKRKPVFYNFSKDLLKTLPET</sequence>
<reference evidence="5" key="3">
    <citation type="submission" date="2021-02" db="UniProtKB">
        <authorList>
            <consortium name="EnsemblMetazoa"/>
        </authorList>
    </citation>
    <scope>IDENTIFICATION</scope>
    <source>
        <strain evidence="5">USDA</strain>
    </source>
</reference>
<evidence type="ECO:0000313" key="4">
    <source>
        <dbReference type="EMBL" id="EEB19357.1"/>
    </source>
</evidence>
<evidence type="ECO:0000256" key="1">
    <source>
        <dbReference type="PROSITE-ProRule" id="PRU00042"/>
    </source>
</evidence>
<dbReference type="CTD" id="8234876"/>
<dbReference type="PANTHER" id="PTHR21354">
    <property type="entry name" value="ZINC FINGER PROTEIN 511"/>
    <property type="match status" value="1"/>
</dbReference>
<dbReference type="GO" id="GO:0008270">
    <property type="term" value="F:zinc ion binding"/>
    <property type="evidence" value="ECO:0007669"/>
    <property type="project" value="UniProtKB-KW"/>
</dbReference>
<proteinExistence type="predicted"/>
<evidence type="ECO:0000313" key="6">
    <source>
        <dbReference type="Proteomes" id="UP000009046"/>
    </source>
</evidence>
<dbReference type="PROSITE" id="PS00028">
    <property type="entry name" value="ZINC_FINGER_C2H2_1"/>
    <property type="match status" value="2"/>
</dbReference>
<dbReference type="Proteomes" id="UP000009046">
    <property type="component" value="Unassembled WGS sequence"/>
</dbReference>
<dbReference type="SMART" id="SM00355">
    <property type="entry name" value="ZnF_C2H2"/>
    <property type="match status" value="3"/>
</dbReference>
<dbReference type="PROSITE" id="PS50157">
    <property type="entry name" value="ZINC_FINGER_C2H2_2"/>
    <property type="match status" value="1"/>
</dbReference>
<protein>
    <recommendedName>
        <fullName evidence="3">C2H2-type domain-containing protein</fullName>
    </recommendedName>
</protein>